<dbReference type="GO" id="GO:0005737">
    <property type="term" value="C:cytoplasm"/>
    <property type="evidence" value="ECO:0007669"/>
    <property type="project" value="TreeGrafter"/>
</dbReference>
<proteinExistence type="inferred from homology"/>
<evidence type="ECO:0000256" key="3">
    <source>
        <dbReference type="ARBA" id="ARBA00023002"/>
    </source>
</evidence>
<gene>
    <name evidence="4" type="ORF">B7463_g10053</name>
</gene>
<dbReference type="SUPFAM" id="SSF51735">
    <property type="entry name" value="NAD(P)-binding Rossmann-fold domains"/>
    <property type="match status" value="1"/>
</dbReference>
<dbReference type="OMA" id="QWSSFWE"/>
<dbReference type="PANTHER" id="PTHR44229">
    <property type="entry name" value="15-HYDROXYPROSTAGLANDIN DEHYDROGENASE [NAD(+)]"/>
    <property type="match status" value="1"/>
</dbReference>
<accession>A0A3E2GYW2</accession>
<dbReference type="PANTHER" id="PTHR44229:SF4">
    <property type="entry name" value="15-HYDROXYPROSTAGLANDIN DEHYDROGENASE [NAD(+)]"/>
    <property type="match status" value="1"/>
</dbReference>
<keyword evidence="3" id="KW-0560">Oxidoreductase</keyword>
<dbReference type="Gene3D" id="3.40.50.720">
    <property type="entry name" value="NAD(P)-binding Rossmann-like Domain"/>
    <property type="match status" value="1"/>
</dbReference>
<dbReference type="InterPro" id="IPR036291">
    <property type="entry name" value="NAD(P)-bd_dom_sf"/>
</dbReference>
<dbReference type="PRINTS" id="PR00081">
    <property type="entry name" value="GDHRDH"/>
</dbReference>
<comment type="caution">
    <text evidence="4">The sequence shown here is derived from an EMBL/GenBank/DDBJ whole genome shotgun (WGS) entry which is preliminary data.</text>
</comment>
<dbReference type="Proteomes" id="UP000258309">
    <property type="component" value="Unassembled WGS sequence"/>
</dbReference>
<organism evidence="4 5">
    <name type="scientific">Scytalidium lignicola</name>
    <name type="common">Hyphomycete</name>
    <dbReference type="NCBI Taxonomy" id="5539"/>
    <lineage>
        <taxon>Eukaryota</taxon>
        <taxon>Fungi</taxon>
        <taxon>Dikarya</taxon>
        <taxon>Ascomycota</taxon>
        <taxon>Pezizomycotina</taxon>
        <taxon>Leotiomycetes</taxon>
        <taxon>Leotiomycetes incertae sedis</taxon>
        <taxon>Scytalidium</taxon>
    </lineage>
</organism>
<dbReference type="InterPro" id="IPR020904">
    <property type="entry name" value="Sc_DH/Rdtase_CS"/>
</dbReference>
<sequence>MPGLRLQGSSAIVTGGGSGLCLVFAKQLHARGCNVLIADIGLRPEAEVFIESAAANNGTKVTFQKTDVTDWEQLERMFSVAEELFGTTPDLVCAGAGVYEPPGASFWADKDKASHYKILDINLIHPIKTTRIAIRQMLKHKKRGCIVHVSSLACETASLITPLYSVSKHGVAAFVRGLADLESKCGIRVACVAPGSIKTPLMLEDPRVSSWLNPQKDYILDPAVVASAMMAVVENTEDKYPAGIILEVTEAEEEKWRLVPLYNNPGPQGRAGKISNKDDGLKDIEKILEQDAGFKVSI</sequence>
<dbReference type="GO" id="GO:0016616">
    <property type="term" value="F:oxidoreductase activity, acting on the CH-OH group of donors, NAD or NADP as acceptor"/>
    <property type="evidence" value="ECO:0007669"/>
    <property type="project" value="TreeGrafter"/>
</dbReference>
<evidence type="ECO:0000313" key="4">
    <source>
        <dbReference type="EMBL" id="RFU26298.1"/>
    </source>
</evidence>
<feature type="non-terminal residue" evidence="4">
    <location>
        <position position="298"/>
    </location>
</feature>
<dbReference type="AlphaFoldDB" id="A0A3E2GYW2"/>
<evidence type="ECO:0000256" key="1">
    <source>
        <dbReference type="ARBA" id="ARBA00006484"/>
    </source>
</evidence>
<evidence type="ECO:0000313" key="5">
    <source>
        <dbReference type="Proteomes" id="UP000258309"/>
    </source>
</evidence>
<dbReference type="PROSITE" id="PS00061">
    <property type="entry name" value="ADH_SHORT"/>
    <property type="match status" value="1"/>
</dbReference>
<feature type="non-terminal residue" evidence="4">
    <location>
        <position position="1"/>
    </location>
</feature>
<dbReference type="STRING" id="5539.A0A3E2GYW2"/>
<dbReference type="EMBL" id="NCSJ02000271">
    <property type="protein sequence ID" value="RFU26298.1"/>
    <property type="molecule type" value="Genomic_DNA"/>
</dbReference>
<dbReference type="OrthoDB" id="37659at2759"/>
<reference evidence="4 5" key="1">
    <citation type="submission" date="2018-05" db="EMBL/GenBank/DDBJ databases">
        <title>Draft genome sequence of Scytalidium lignicola DSM 105466, a ubiquitous saprotrophic fungus.</title>
        <authorList>
            <person name="Buettner E."/>
            <person name="Gebauer A.M."/>
            <person name="Hofrichter M."/>
            <person name="Liers C."/>
            <person name="Kellner H."/>
        </authorList>
    </citation>
    <scope>NUCLEOTIDE SEQUENCE [LARGE SCALE GENOMIC DNA]</scope>
    <source>
        <strain evidence="4 5">DSM 105466</strain>
    </source>
</reference>
<protein>
    <submittedName>
        <fullName evidence="4">Uncharacterized protein</fullName>
    </submittedName>
</protein>
<keyword evidence="5" id="KW-1185">Reference proteome</keyword>
<evidence type="ECO:0000256" key="2">
    <source>
        <dbReference type="ARBA" id="ARBA00022857"/>
    </source>
</evidence>
<name>A0A3E2GYW2_SCYLI</name>
<dbReference type="InterPro" id="IPR002347">
    <property type="entry name" value="SDR_fam"/>
</dbReference>
<dbReference type="Pfam" id="PF00106">
    <property type="entry name" value="adh_short"/>
    <property type="match status" value="1"/>
</dbReference>
<comment type="similarity">
    <text evidence="1">Belongs to the short-chain dehydrogenases/reductases (SDR) family.</text>
</comment>
<keyword evidence="2" id="KW-0521">NADP</keyword>